<keyword evidence="2 4" id="KW-0238">DNA-binding</keyword>
<dbReference type="InterPro" id="IPR050109">
    <property type="entry name" value="HTH-type_TetR-like_transc_reg"/>
</dbReference>
<sequence>MSTGQSGSRRRNARGAGQALRGDIISAAREILIEDGYESAVTLRGLARRIGIAPQSIYLHFAGPDEIVRAVTVETFAQLGRFIAQATEGIDVPADRLIAGCRAYMAFGIAHPHLYGLLFNRNRLLRGEEPSPAGDEPDTRTADAGPFAALMDGVRQCIADGSSSAKDVLSTATQLWAAMHGFVILRGNGYQFPWPDLTQTEVDLITSIARLREPD</sequence>
<dbReference type="Pfam" id="PF13305">
    <property type="entry name" value="TetR_C_33"/>
    <property type="match status" value="1"/>
</dbReference>
<dbReference type="PANTHER" id="PTHR30055:SF212">
    <property type="entry name" value="TETR-FAMILY FAMILY TRANSCRIPTIONAL REGULATOR"/>
    <property type="match status" value="1"/>
</dbReference>
<organism evidence="6 7">
    <name type="scientific">Planotetraspora silvatica</name>
    <dbReference type="NCBI Taxonomy" id="234614"/>
    <lineage>
        <taxon>Bacteria</taxon>
        <taxon>Bacillati</taxon>
        <taxon>Actinomycetota</taxon>
        <taxon>Actinomycetes</taxon>
        <taxon>Streptosporangiales</taxon>
        <taxon>Streptosporangiaceae</taxon>
        <taxon>Planotetraspora</taxon>
    </lineage>
</organism>
<name>A0A8J3USG1_9ACTN</name>
<dbReference type="PROSITE" id="PS50977">
    <property type="entry name" value="HTH_TETR_2"/>
    <property type="match status" value="1"/>
</dbReference>
<evidence type="ECO:0000256" key="3">
    <source>
        <dbReference type="ARBA" id="ARBA00023163"/>
    </source>
</evidence>
<accession>A0A8J3USG1</accession>
<evidence type="ECO:0000259" key="5">
    <source>
        <dbReference type="PROSITE" id="PS50977"/>
    </source>
</evidence>
<feature type="domain" description="HTH tetR-type" evidence="5">
    <location>
        <begin position="18"/>
        <end position="79"/>
    </location>
</feature>
<evidence type="ECO:0000256" key="2">
    <source>
        <dbReference type="ARBA" id="ARBA00023125"/>
    </source>
</evidence>
<proteinExistence type="predicted"/>
<dbReference type="InterPro" id="IPR025996">
    <property type="entry name" value="MT1864/Rv1816-like_C"/>
</dbReference>
<protein>
    <submittedName>
        <fullName evidence="6">Putative transcriptional regulator, TetR family protein</fullName>
    </submittedName>
</protein>
<evidence type="ECO:0000313" key="7">
    <source>
        <dbReference type="Proteomes" id="UP000644610"/>
    </source>
</evidence>
<dbReference type="InterPro" id="IPR001647">
    <property type="entry name" value="HTH_TetR"/>
</dbReference>
<evidence type="ECO:0000313" key="6">
    <source>
        <dbReference type="EMBL" id="GII50513.1"/>
    </source>
</evidence>
<keyword evidence="3" id="KW-0804">Transcription</keyword>
<dbReference type="SUPFAM" id="SSF46689">
    <property type="entry name" value="Homeodomain-like"/>
    <property type="match status" value="1"/>
</dbReference>
<dbReference type="GO" id="GO:0003700">
    <property type="term" value="F:DNA-binding transcription factor activity"/>
    <property type="evidence" value="ECO:0007669"/>
    <property type="project" value="TreeGrafter"/>
</dbReference>
<reference evidence="6" key="1">
    <citation type="submission" date="2021-01" db="EMBL/GenBank/DDBJ databases">
        <title>Whole genome shotgun sequence of Planotetraspora silvatica NBRC 100141.</title>
        <authorList>
            <person name="Komaki H."/>
            <person name="Tamura T."/>
        </authorList>
    </citation>
    <scope>NUCLEOTIDE SEQUENCE</scope>
    <source>
        <strain evidence="6">NBRC 100141</strain>
    </source>
</reference>
<keyword evidence="1" id="KW-0805">Transcription regulation</keyword>
<dbReference type="Proteomes" id="UP000644610">
    <property type="component" value="Unassembled WGS sequence"/>
</dbReference>
<dbReference type="SUPFAM" id="SSF48498">
    <property type="entry name" value="Tetracyclin repressor-like, C-terminal domain"/>
    <property type="match status" value="1"/>
</dbReference>
<dbReference type="GO" id="GO:0000976">
    <property type="term" value="F:transcription cis-regulatory region binding"/>
    <property type="evidence" value="ECO:0007669"/>
    <property type="project" value="TreeGrafter"/>
</dbReference>
<evidence type="ECO:0000256" key="1">
    <source>
        <dbReference type="ARBA" id="ARBA00023015"/>
    </source>
</evidence>
<dbReference type="InterPro" id="IPR036271">
    <property type="entry name" value="Tet_transcr_reg_TetR-rel_C_sf"/>
</dbReference>
<dbReference type="Pfam" id="PF00440">
    <property type="entry name" value="TetR_N"/>
    <property type="match status" value="1"/>
</dbReference>
<keyword evidence="7" id="KW-1185">Reference proteome</keyword>
<evidence type="ECO:0000256" key="4">
    <source>
        <dbReference type="PROSITE-ProRule" id="PRU00335"/>
    </source>
</evidence>
<dbReference type="Gene3D" id="1.10.357.10">
    <property type="entry name" value="Tetracycline Repressor, domain 2"/>
    <property type="match status" value="1"/>
</dbReference>
<dbReference type="PANTHER" id="PTHR30055">
    <property type="entry name" value="HTH-TYPE TRANSCRIPTIONAL REGULATOR RUTR"/>
    <property type="match status" value="1"/>
</dbReference>
<comment type="caution">
    <text evidence="6">The sequence shown here is derived from an EMBL/GenBank/DDBJ whole genome shotgun (WGS) entry which is preliminary data.</text>
</comment>
<gene>
    <name evidence="6" type="ORF">Psi02_69370</name>
</gene>
<dbReference type="InterPro" id="IPR009057">
    <property type="entry name" value="Homeodomain-like_sf"/>
</dbReference>
<feature type="DNA-binding region" description="H-T-H motif" evidence="4">
    <location>
        <begin position="42"/>
        <end position="61"/>
    </location>
</feature>
<dbReference type="RefSeq" id="WP_203980017.1">
    <property type="nucleotide sequence ID" value="NZ_BAAAKY010000029.1"/>
</dbReference>
<dbReference type="AlphaFoldDB" id="A0A8J3USG1"/>
<dbReference type="EMBL" id="BOOQ01000053">
    <property type="protein sequence ID" value="GII50513.1"/>
    <property type="molecule type" value="Genomic_DNA"/>
</dbReference>